<accession>A0A228J4T4</accession>
<feature type="region of interest" description="Disordered" evidence="1">
    <location>
        <begin position="1"/>
        <end position="31"/>
    </location>
</feature>
<protein>
    <submittedName>
        <fullName evidence="2">Uncharacterized protein</fullName>
    </submittedName>
</protein>
<reference evidence="2 3" key="2">
    <citation type="submission" date="2017-08" db="EMBL/GenBank/DDBJ databases">
        <title>WGS of novel Burkholderia cepaca complex species.</title>
        <authorList>
            <person name="Lipuma J."/>
            <person name="Spilker T."/>
        </authorList>
    </citation>
    <scope>NUCLEOTIDE SEQUENCE [LARGE SCALE GENOMIC DNA]</scope>
    <source>
        <strain evidence="2 3">AU17325</strain>
    </source>
</reference>
<evidence type="ECO:0000313" key="3">
    <source>
        <dbReference type="Proteomes" id="UP000214600"/>
    </source>
</evidence>
<organism evidence="2 3">
    <name type="scientific">Burkholderia aenigmatica</name>
    <dbReference type="NCBI Taxonomy" id="2015348"/>
    <lineage>
        <taxon>Bacteria</taxon>
        <taxon>Pseudomonadati</taxon>
        <taxon>Pseudomonadota</taxon>
        <taxon>Betaproteobacteria</taxon>
        <taxon>Burkholderiales</taxon>
        <taxon>Burkholderiaceae</taxon>
        <taxon>Burkholderia</taxon>
        <taxon>Burkholderia cepacia complex</taxon>
    </lineage>
</organism>
<evidence type="ECO:0000256" key="1">
    <source>
        <dbReference type="SAM" id="MobiDB-lite"/>
    </source>
</evidence>
<evidence type="ECO:0000313" key="2">
    <source>
        <dbReference type="EMBL" id="OXI49537.1"/>
    </source>
</evidence>
<proteinExistence type="predicted"/>
<dbReference type="EMBL" id="NKFA01000002">
    <property type="protein sequence ID" value="OXI49537.1"/>
    <property type="molecule type" value="Genomic_DNA"/>
</dbReference>
<reference evidence="3" key="1">
    <citation type="submission" date="2017-06" db="EMBL/GenBank/DDBJ databases">
        <authorList>
            <person name="LiPuma J."/>
            <person name="Spilker T."/>
        </authorList>
    </citation>
    <scope>NUCLEOTIDE SEQUENCE [LARGE SCALE GENOMIC DNA]</scope>
    <source>
        <strain evidence="3">AU17325</strain>
    </source>
</reference>
<sequence length="221" mass="23998">MAGGTQKDAPPASFTSDSATRNVDGRHDMPNRDLNPFIVRIRGTVDTRASLGARVSDHPAHARSVSVSADIAAWFNALDNVDLSIPWTADNLLLYGNPASLAIGQTGYRVDASGRRLSGWHDDWIVLGQMGGDPVIVVPEGDVLFDRHGAGAWTPLRVAPSLTHFAHALWIWCDLYVGKHARDIFDDTDEIRPAFVAEVRSRISDALPDAEAAVFMEMVDG</sequence>
<gene>
    <name evidence="2" type="ORF">CFB84_02010</name>
</gene>
<name>A0A228J4T4_9BURK</name>
<dbReference type="AlphaFoldDB" id="A0A228J4T4"/>
<comment type="caution">
    <text evidence="2">The sequence shown here is derived from an EMBL/GenBank/DDBJ whole genome shotgun (WGS) entry which is preliminary data.</text>
</comment>
<dbReference type="Proteomes" id="UP000214600">
    <property type="component" value="Unassembled WGS sequence"/>
</dbReference>